<evidence type="ECO:0000256" key="1">
    <source>
        <dbReference type="SAM" id="MobiDB-lite"/>
    </source>
</evidence>
<evidence type="ECO:0000259" key="2">
    <source>
        <dbReference type="Pfam" id="PF14687"/>
    </source>
</evidence>
<feature type="region of interest" description="Disordered" evidence="1">
    <location>
        <begin position="407"/>
        <end position="430"/>
    </location>
</feature>
<feature type="domain" description="DUF4460" evidence="2">
    <location>
        <begin position="14"/>
        <end position="89"/>
    </location>
</feature>
<feature type="region of interest" description="Disordered" evidence="1">
    <location>
        <begin position="360"/>
        <end position="395"/>
    </location>
</feature>
<dbReference type="AlphaFoldDB" id="A0A9P6U9G3"/>
<evidence type="ECO:0000313" key="4">
    <source>
        <dbReference type="Proteomes" id="UP000726737"/>
    </source>
</evidence>
<dbReference type="Proteomes" id="UP000726737">
    <property type="component" value="Unassembled WGS sequence"/>
</dbReference>
<evidence type="ECO:0000313" key="3">
    <source>
        <dbReference type="EMBL" id="KAG0265393.1"/>
    </source>
</evidence>
<dbReference type="InterPro" id="IPR028031">
    <property type="entry name" value="DUF4460"/>
</dbReference>
<dbReference type="EMBL" id="JAAAJA010000032">
    <property type="protein sequence ID" value="KAG0265393.1"/>
    <property type="molecule type" value="Genomic_DNA"/>
</dbReference>
<name>A0A9P6U9G3_9FUNG</name>
<dbReference type="Pfam" id="PF14687">
    <property type="entry name" value="DUF4460"/>
    <property type="match status" value="1"/>
</dbReference>
<sequence length="430" mass="48459">MRTNITRNTARDLRQGYIQQYLKQFLRRVHPDLFQQHPKEQVQNSASLQDLLPLVGQEKNKGSADTHVMSSIITPTNSKSTKLIFYYRPKAITTLRSVEHILPAIDDRVSLPDQSAANLKQDALDREIRSWQMVQSFLELCKKVDVPVKDPDWDEVSQLLSRSRQEAAAKQSSQQRAPQKPLSEIFAEELQSSFSGSTGAARSASFFSGSDMGSGVQGDISHSHLNKVGGTALVLDAQVMIKSNPLLFKSPEISSSRLSKIIRTWIHWQEEDQYLQEMSPDHAFQKPFRLSDWWRKVPVMIMSSSAGRAKFLATQTDTGQSAKGMLIVDQEMSKQGMTYYLYDNLSRVQKEYKEMLQAATSSTPLSSSPSSATRVHDFSKSPLAEQNQTLSPEAASYLERMRAKSVFRSAAHRHTRGSFGRNGSPNKRWS</sequence>
<reference evidence="3" key="1">
    <citation type="journal article" date="2020" name="Fungal Divers.">
        <title>Resolving the Mortierellaceae phylogeny through synthesis of multi-gene phylogenetics and phylogenomics.</title>
        <authorList>
            <person name="Vandepol N."/>
            <person name="Liber J."/>
            <person name="Desiro A."/>
            <person name="Na H."/>
            <person name="Kennedy M."/>
            <person name="Barry K."/>
            <person name="Grigoriev I.V."/>
            <person name="Miller A.N."/>
            <person name="O'Donnell K."/>
            <person name="Stajich J.E."/>
            <person name="Bonito G."/>
        </authorList>
    </citation>
    <scope>NUCLEOTIDE SEQUENCE</scope>
    <source>
        <strain evidence="3">KOD948</strain>
    </source>
</reference>
<organism evidence="3 4">
    <name type="scientific">Mortierella polycephala</name>
    <dbReference type="NCBI Taxonomy" id="41804"/>
    <lineage>
        <taxon>Eukaryota</taxon>
        <taxon>Fungi</taxon>
        <taxon>Fungi incertae sedis</taxon>
        <taxon>Mucoromycota</taxon>
        <taxon>Mortierellomycotina</taxon>
        <taxon>Mortierellomycetes</taxon>
        <taxon>Mortierellales</taxon>
        <taxon>Mortierellaceae</taxon>
        <taxon>Mortierella</taxon>
    </lineage>
</organism>
<gene>
    <name evidence="3" type="ORF">BG011_004778</name>
</gene>
<accession>A0A9P6U9G3</accession>
<feature type="compositionally biased region" description="Polar residues" evidence="1">
    <location>
        <begin position="421"/>
        <end position="430"/>
    </location>
</feature>
<feature type="compositionally biased region" description="Low complexity" evidence="1">
    <location>
        <begin position="360"/>
        <end position="373"/>
    </location>
</feature>
<keyword evidence="4" id="KW-1185">Reference proteome</keyword>
<dbReference type="OrthoDB" id="2396601at2759"/>
<comment type="caution">
    <text evidence="3">The sequence shown here is derived from an EMBL/GenBank/DDBJ whole genome shotgun (WGS) entry which is preliminary data.</text>
</comment>
<protein>
    <recommendedName>
        <fullName evidence="2">DUF4460 domain-containing protein</fullName>
    </recommendedName>
</protein>
<proteinExistence type="predicted"/>